<proteinExistence type="predicted"/>
<dbReference type="GeneID" id="20228474"/>
<feature type="repeat" description="RCC1" evidence="1">
    <location>
        <begin position="163"/>
        <end position="217"/>
    </location>
</feature>
<evidence type="ECO:0000313" key="5">
    <source>
        <dbReference type="EMBL" id="EGB06752.1"/>
    </source>
</evidence>
<feature type="repeat" description="RCC1" evidence="1">
    <location>
        <begin position="285"/>
        <end position="333"/>
    </location>
</feature>
<feature type="compositionally biased region" description="Basic residues" evidence="2">
    <location>
        <begin position="473"/>
        <end position="484"/>
    </location>
</feature>
<accession>F0YDL3</accession>
<dbReference type="SUPFAM" id="SSF50985">
    <property type="entry name" value="RCC1/BLIP-II"/>
    <property type="match status" value="1"/>
</dbReference>
<dbReference type="Pfam" id="PF00415">
    <property type="entry name" value="RCC1"/>
    <property type="match status" value="3"/>
</dbReference>
<dbReference type="OrthoDB" id="10256179at2759"/>
<dbReference type="PROSITE" id="PS50012">
    <property type="entry name" value="RCC1_3"/>
    <property type="match status" value="4"/>
</dbReference>
<dbReference type="Proteomes" id="UP000002729">
    <property type="component" value="Unassembled WGS sequence"/>
</dbReference>
<keyword evidence="3" id="KW-1133">Transmembrane helix</keyword>
<dbReference type="PROSITE" id="PS00626">
    <property type="entry name" value="RCC1_2"/>
    <property type="match status" value="2"/>
</dbReference>
<keyword evidence="3" id="KW-0472">Membrane</keyword>
<dbReference type="InParanoid" id="F0YDL3"/>
<organism evidence="6">
    <name type="scientific">Aureococcus anophagefferens</name>
    <name type="common">Harmful bloom alga</name>
    <dbReference type="NCBI Taxonomy" id="44056"/>
    <lineage>
        <taxon>Eukaryota</taxon>
        <taxon>Sar</taxon>
        <taxon>Stramenopiles</taxon>
        <taxon>Ochrophyta</taxon>
        <taxon>Pelagophyceae</taxon>
        <taxon>Pelagomonadales</taxon>
        <taxon>Pelagomonadaceae</taxon>
        <taxon>Aureococcus</taxon>
    </lineage>
</organism>
<evidence type="ECO:0000256" key="3">
    <source>
        <dbReference type="SAM" id="Phobius"/>
    </source>
</evidence>
<dbReference type="PANTHER" id="PTHR46207">
    <property type="entry name" value="PROTEIN RCC2"/>
    <property type="match status" value="1"/>
</dbReference>
<dbReference type="eggNOG" id="KOG1427">
    <property type="taxonomic scope" value="Eukaryota"/>
</dbReference>
<evidence type="ECO:0000256" key="2">
    <source>
        <dbReference type="SAM" id="MobiDB-lite"/>
    </source>
</evidence>
<dbReference type="InterPro" id="IPR028641">
    <property type="entry name" value="RCC2"/>
</dbReference>
<keyword evidence="6" id="KW-1185">Reference proteome</keyword>
<sequence length="1603" mass="170417">MDIMGALAGLQDESQDEKKEEKKEAKPEAVAAVHAVEAPAKSCLVLCGSTDWVAAAKGAAGKQKQKQDGAQGDQFDSPVVVGGALAGVRVSYVSVGPSAGHVLAFGDGKVFAWGQNSHGQLGLGAKAAWCVPGPTEAKAWSAPGTPVSAACGKNHTLVLYADGAVASAGCGERGALGHGDKAKDMPEMSHDPRVVEAVSDAVCIAAGTDFSLAGASTGKVYSWGWTEFGKLGQGDDGCYNTKDSSIKLTYTAAGAPGLVKGLPAGFEPVQVSAGKNHAAALGADGVGFTWGDGAYGKLGHRSQEQLNAPRALEGARFSSLLCGDSSTAGLGWPEYRGRPFTKTAGDGMLFVWGVLKGTHGEGATHPVPNYDLQGWAIDKHCLGVGASHCALGAEGSAVAWALMPVAYGQLGYGDAGPKSSHRAKELDALKGAVTAQCVASSGQTHFLCDAASVSSLPVWTPPKPTQLTAPPAAKKKAEKKSAKRKPFDDVTNGAASSSAEKKTKKEKTFERVNVDDVFIADLQSAFAGLTEGAPSSGDERRAFFVNLVNNQRSITDELTRKLGVFELRSFPAATAEEIVSEICVFLLMNFDVPTNHPGNGVTNPKNGCVIWLRQGQWTAFEKFEMIKQADASTIAAKLLVMDRIPLITKVTEHGPDAEFVEIIRRASGGDAKAKAGGLLKQYYLMIMAMFELHACARGAPARVVGVGAESRKLCDCFWSKLSSVDVIGMIMHPDKWHRGPSKIEAAEITAEELDKSGFETERLEHVALDDCATNIARACGVRDVRSQRMVEAWQPGGFMRVWWDGLTPQQKKQEQRDRANRLPHMRDDWVSKYATAEDYLEANRARTAERNAKVRAARSTCRLPDPPGQEPRECSCLLPQKNFVDLAPGRLRKCLECCGAAAALLADQRLLPKKSDDAWYPTPKSLARVANVVTAGFEPGKSPFPRVYDLEGDFTPEATKTRNKNRAKSSKSAGAVLADRSTAAMPPRPRRLNLAAVPLGLVVALFVLGAFAVLRRNGNRFGDGADALEYLSEARRGGLAVSNAYERASGRAIGDGFYGIPLLAAVGAATRLAYAEGGAPAPATFAISPPALALGGDEFAFPAVGDYDVAATSASGVAAVFRVTAKIVRRELRRLSDAERDAYLDAIRVLYATPDADGLRLYGDDFRSGDYFVRMHLKGAADRSCDHWHDDAGVLNHHAGITWLFEAALRSVDATTAAHYWDYTVDAADLGDAWPESFVFGDDWFGAPESDTHVVSRGRFAFTAVRRNAAGYANASANTTNAFGLLRSPWNASPVPFLARSTSTLGLRGNGYGTFPTCAMFASVLRDGKLSTILRGANGQLHGPVHIMVGGHWGVDDAWAAYLSTQKSNDYWLLLSKYLWRQGYVECPTACSDDAPKRACACACPALDAGDLDAATILVDSDVADLAPPQGQWLEKLRRETNFTEDDALRLLCAVGTPGELFTSAAPQDPLFWPLHGNAERFLAYARALAAAGELALALDETWAYDRARSPSETGAVCAWSGDGRPACAPGACPGHGRDDVLPFDGLPGGPLTNGGFYDLTRPGHPDLPYAYDSLASWPACAGDSLLDEATDDAWRSHGPNAG</sequence>
<gene>
    <name evidence="5" type="ORF">AURANDRAFT_71948</name>
</gene>
<reference evidence="5 6" key="1">
    <citation type="journal article" date="2011" name="Proc. Natl. Acad. Sci. U.S.A.">
        <title>Niche of harmful alga Aureococcus anophagefferens revealed through ecogenomics.</title>
        <authorList>
            <person name="Gobler C.J."/>
            <person name="Berry D.L."/>
            <person name="Dyhrman S.T."/>
            <person name="Wilhelm S.W."/>
            <person name="Salamov A."/>
            <person name="Lobanov A.V."/>
            <person name="Zhang Y."/>
            <person name="Collier J.L."/>
            <person name="Wurch L.L."/>
            <person name="Kustka A.B."/>
            <person name="Dill B.D."/>
            <person name="Shah M."/>
            <person name="VerBerkmoes N.C."/>
            <person name="Kuo A."/>
            <person name="Terry A."/>
            <person name="Pangilinan J."/>
            <person name="Lindquist E.A."/>
            <person name="Lucas S."/>
            <person name="Paulsen I.T."/>
            <person name="Hattenrath-Lehmann T.K."/>
            <person name="Talmage S.C."/>
            <person name="Walker E.A."/>
            <person name="Koch F."/>
            <person name="Burson A.M."/>
            <person name="Marcoval M.A."/>
            <person name="Tang Y.Z."/>
            <person name="Lecleir G.R."/>
            <person name="Coyne K.J."/>
            <person name="Berg G.M."/>
            <person name="Bertrand E.M."/>
            <person name="Saito M.A."/>
            <person name="Gladyshev V.N."/>
            <person name="Grigoriev I.V."/>
        </authorList>
    </citation>
    <scope>NUCLEOTIDE SEQUENCE [LARGE SCALE GENOMIC DNA]</scope>
    <source>
        <strain evidence="6">CCMP 1984</strain>
    </source>
</reference>
<dbReference type="GO" id="GO:0016020">
    <property type="term" value="C:membrane"/>
    <property type="evidence" value="ECO:0007669"/>
    <property type="project" value="TreeGrafter"/>
</dbReference>
<dbReference type="Gene3D" id="1.10.1280.10">
    <property type="entry name" value="Di-copper center containing domain from catechol oxidase"/>
    <property type="match status" value="1"/>
</dbReference>
<dbReference type="EMBL" id="GL833133">
    <property type="protein sequence ID" value="EGB06752.1"/>
    <property type="molecule type" value="Genomic_DNA"/>
</dbReference>
<evidence type="ECO:0000313" key="6">
    <source>
        <dbReference type="Proteomes" id="UP000002729"/>
    </source>
</evidence>
<feature type="compositionally biased region" description="Basic and acidic residues" evidence="2">
    <location>
        <begin position="16"/>
        <end position="26"/>
    </location>
</feature>
<dbReference type="RefSeq" id="XP_009038501.1">
    <property type="nucleotide sequence ID" value="XM_009040253.1"/>
</dbReference>
<protein>
    <recommendedName>
        <fullName evidence="4">Tyrosinase copper-binding domain-containing protein</fullName>
    </recommendedName>
</protein>
<feature type="domain" description="Tyrosinase copper-binding" evidence="4">
    <location>
        <begin position="1169"/>
        <end position="1361"/>
    </location>
</feature>
<dbReference type="Pfam" id="PF00264">
    <property type="entry name" value="Tyrosinase"/>
    <property type="match status" value="1"/>
</dbReference>
<dbReference type="InterPro" id="IPR008922">
    <property type="entry name" value="Di-copper_centre_dom_sf"/>
</dbReference>
<feature type="region of interest" description="Disordered" evidence="2">
    <location>
        <begin position="1"/>
        <end position="26"/>
    </location>
</feature>
<feature type="region of interest" description="Disordered" evidence="2">
    <location>
        <begin position="459"/>
        <end position="506"/>
    </location>
</feature>
<feature type="repeat" description="RCC1" evidence="1">
    <location>
        <begin position="218"/>
        <end position="284"/>
    </location>
</feature>
<dbReference type="Gene3D" id="2.130.10.30">
    <property type="entry name" value="Regulator of chromosome condensation 1/beta-lactamase-inhibitor protein II"/>
    <property type="match status" value="2"/>
</dbReference>
<dbReference type="PRINTS" id="PR00633">
    <property type="entry name" value="RCCNDNSATION"/>
</dbReference>
<evidence type="ECO:0000259" key="4">
    <source>
        <dbReference type="Pfam" id="PF00264"/>
    </source>
</evidence>
<keyword evidence="3" id="KW-0812">Transmembrane</keyword>
<dbReference type="InterPro" id="IPR009091">
    <property type="entry name" value="RCC1/BLIP-II"/>
</dbReference>
<name>F0YDL3_AURAN</name>
<dbReference type="InterPro" id="IPR000408">
    <property type="entry name" value="Reg_chr_condens"/>
</dbReference>
<dbReference type="GO" id="GO:0016491">
    <property type="term" value="F:oxidoreductase activity"/>
    <property type="evidence" value="ECO:0007669"/>
    <property type="project" value="InterPro"/>
</dbReference>
<dbReference type="InterPro" id="IPR002227">
    <property type="entry name" value="Tyrosinase_Cu-bd"/>
</dbReference>
<dbReference type="GO" id="GO:0031267">
    <property type="term" value="F:small GTPase binding"/>
    <property type="evidence" value="ECO:0007669"/>
    <property type="project" value="TreeGrafter"/>
</dbReference>
<feature type="region of interest" description="Disordered" evidence="2">
    <location>
        <begin position="956"/>
        <end position="980"/>
    </location>
</feature>
<feature type="transmembrane region" description="Helical" evidence="3">
    <location>
        <begin position="994"/>
        <end position="1014"/>
    </location>
</feature>
<dbReference type="KEGG" id="aaf:AURANDRAFT_71948"/>
<dbReference type="SUPFAM" id="SSF48056">
    <property type="entry name" value="Di-copper centre-containing domain"/>
    <property type="match status" value="1"/>
</dbReference>
<evidence type="ECO:0000256" key="1">
    <source>
        <dbReference type="PROSITE-ProRule" id="PRU00235"/>
    </source>
</evidence>
<feature type="repeat" description="RCC1" evidence="1">
    <location>
        <begin position="108"/>
        <end position="162"/>
    </location>
</feature>
<dbReference type="PANTHER" id="PTHR46207:SF1">
    <property type="entry name" value="PROTEIN RCC2"/>
    <property type="match status" value="1"/>
</dbReference>